<dbReference type="AlphaFoldDB" id="S3DDH2"/>
<dbReference type="InterPro" id="IPR036908">
    <property type="entry name" value="RlpA-like_sf"/>
</dbReference>
<dbReference type="GeneID" id="19469895"/>
<dbReference type="Proteomes" id="UP000016922">
    <property type="component" value="Unassembled WGS sequence"/>
</dbReference>
<dbReference type="RefSeq" id="XP_008078141.1">
    <property type="nucleotide sequence ID" value="XM_008079950.1"/>
</dbReference>
<evidence type="ECO:0008006" key="4">
    <source>
        <dbReference type="Google" id="ProtNLM"/>
    </source>
</evidence>
<feature type="signal peptide" evidence="1">
    <location>
        <begin position="1"/>
        <end position="20"/>
    </location>
</feature>
<accession>S3DDH2</accession>
<organism evidence="2 3">
    <name type="scientific">Glarea lozoyensis (strain ATCC 20868 / MF5171)</name>
    <dbReference type="NCBI Taxonomy" id="1116229"/>
    <lineage>
        <taxon>Eukaryota</taxon>
        <taxon>Fungi</taxon>
        <taxon>Dikarya</taxon>
        <taxon>Ascomycota</taxon>
        <taxon>Pezizomycotina</taxon>
        <taxon>Leotiomycetes</taxon>
        <taxon>Helotiales</taxon>
        <taxon>Helotiaceae</taxon>
        <taxon>Glarea</taxon>
    </lineage>
</organism>
<evidence type="ECO:0000313" key="3">
    <source>
        <dbReference type="Proteomes" id="UP000016922"/>
    </source>
</evidence>
<proteinExistence type="predicted"/>
<sequence length="121" mass="12294">MHSPITILAVLTPFITTIAAQSNIIGNAITLGFFGPSDGPLECGQVVDGSELLVSLPASANLPCGSKVSIGNGERVVIVGIAGECAECADTDLAATSGLFNILQGGEFDLVEVPIVWSVIP</sequence>
<reference evidence="2 3" key="1">
    <citation type="journal article" date="2013" name="BMC Genomics">
        <title>Genomics-driven discovery of the pneumocandin biosynthetic gene cluster in the fungus Glarea lozoyensis.</title>
        <authorList>
            <person name="Chen L."/>
            <person name="Yue Q."/>
            <person name="Zhang X."/>
            <person name="Xiang M."/>
            <person name="Wang C."/>
            <person name="Li S."/>
            <person name="Che Y."/>
            <person name="Ortiz-Lopez F.J."/>
            <person name="Bills G.F."/>
            <person name="Liu X."/>
            <person name="An Z."/>
        </authorList>
    </citation>
    <scope>NUCLEOTIDE SEQUENCE [LARGE SCALE GENOMIC DNA]</scope>
    <source>
        <strain evidence="3">ATCC 20868 / MF5171</strain>
    </source>
</reference>
<gene>
    <name evidence="2" type="ORF">GLAREA_10850</name>
</gene>
<keyword evidence="3" id="KW-1185">Reference proteome</keyword>
<dbReference type="CDD" id="cd22191">
    <property type="entry name" value="DPBB_RlpA_EXP_N-like"/>
    <property type="match status" value="1"/>
</dbReference>
<protein>
    <recommendedName>
        <fullName evidence="4">RlpA-like protein double-psi beta-barrel domain-containing protein</fullName>
    </recommendedName>
</protein>
<dbReference type="EMBL" id="KE145355">
    <property type="protein sequence ID" value="EPE35154.1"/>
    <property type="molecule type" value="Genomic_DNA"/>
</dbReference>
<name>S3DDH2_GLAL2</name>
<dbReference type="KEGG" id="glz:GLAREA_10850"/>
<evidence type="ECO:0000256" key="1">
    <source>
        <dbReference type="SAM" id="SignalP"/>
    </source>
</evidence>
<feature type="chain" id="PRO_5004508260" description="RlpA-like protein double-psi beta-barrel domain-containing protein" evidence="1">
    <location>
        <begin position="21"/>
        <end position="121"/>
    </location>
</feature>
<evidence type="ECO:0000313" key="2">
    <source>
        <dbReference type="EMBL" id="EPE35154.1"/>
    </source>
</evidence>
<dbReference type="Gene3D" id="2.40.40.10">
    <property type="entry name" value="RlpA-like domain"/>
    <property type="match status" value="1"/>
</dbReference>
<dbReference type="HOGENOM" id="CLU_2038305_0_0_1"/>
<keyword evidence="1" id="KW-0732">Signal</keyword>